<feature type="region of interest" description="Disordered" evidence="1">
    <location>
        <begin position="42"/>
        <end position="82"/>
    </location>
</feature>
<feature type="chain" id="PRO_5045039942" description="Iron ABC transporter ATP-binding protein" evidence="2">
    <location>
        <begin position="41"/>
        <end position="220"/>
    </location>
</feature>
<feature type="compositionally biased region" description="Low complexity" evidence="1">
    <location>
        <begin position="46"/>
        <end position="69"/>
    </location>
</feature>
<sequence>MPALVTSPRIRPSVSRNSRRRVAAPLAAGLLVLLALTACSTDSPKPGSSTTPSAGATAPAPGATDAPGETPTPTPTPEAIGTPVALTCDQILTPDDVYAYNPNYGVAPDFEPTSAAAQTAVKYDGVACGWLNQTSDATFEVSVTQPNDVLQATLIDQALLGGKAVPTYGTTPIEGFFASSGGVGTAQVLSGAHWVSVSSTEFAEPGDAQTLVASVLSHLG</sequence>
<evidence type="ECO:0000313" key="4">
    <source>
        <dbReference type="Proteomes" id="UP001501803"/>
    </source>
</evidence>
<keyword evidence="2" id="KW-0732">Signal</keyword>
<evidence type="ECO:0000256" key="1">
    <source>
        <dbReference type="SAM" id="MobiDB-lite"/>
    </source>
</evidence>
<dbReference type="RefSeq" id="WP_345069525.1">
    <property type="nucleotide sequence ID" value="NZ_BAABCN010000017.1"/>
</dbReference>
<dbReference type="Proteomes" id="UP001501803">
    <property type="component" value="Unassembled WGS sequence"/>
</dbReference>
<accession>A0ABP7L1Q4</accession>
<organism evidence="3 4">
    <name type="scientific">Leifsonia kafniensis</name>
    <dbReference type="NCBI Taxonomy" id="475957"/>
    <lineage>
        <taxon>Bacteria</taxon>
        <taxon>Bacillati</taxon>
        <taxon>Actinomycetota</taxon>
        <taxon>Actinomycetes</taxon>
        <taxon>Micrococcales</taxon>
        <taxon>Microbacteriaceae</taxon>
        <taxon>Leifsonia</taxon>
    </lineage>
</organism>
<reference evidence="4" key="1">
    <citation type="journal article" date="2019" name="Int. J. Syst. Evol. Microbiol.">
        <title>The Global Catalogue of Microorganisms (GCM) 10K type strain sequencing project: providing services to taxonomists for standard genome sequencing and annotation.</title>
        <authorList>
            <consortium name="The Broad Institute Genomics Platform"/>
            <consortium name="The Broad Institute Genome Sequencing Center for Infectious Disease"/>
            <person name="Wu L."/>
            <person name="Ma J."/>
        </authorList>
    </citation>
    <scope>NUCLEOTIDE SEQUENCE [LARGE SCALE GENOMIC DNA]</scope>
    <source>
        <strain evidence="4">JCM 17021</strain>
    </source>
</reference>
<feature type="signal peptide" evidence="2">
    <location>
        <begin position="1"/>
        <end position="40"/>
    </location>
</feature>
<gene>
    <name evidence="3" type="ORF">GCM10022381_38800</name>
</gene>
<comment type="caution">
    <text evidence="3">The sequence shown here is derived from an EMBL/GenBank/DDBJ whole genome shotgun (WGS) entry which is preliminary data.</text>
</comment>
<dbReference type="EMBL" id="BAABCN010000017">
    <property type="protein sequence ID" value="GAA3893337.1"/>
    <property type="molecule type" value="Genomic_DNA"/>
</dbReference>
<proteinExistence type="predicted"/>
<name>A0ABP7L1Q4_9MICO</name>
<protein>
    <recommendedName>
        <fullName evidence="5">Iron ABC transporter ATP-binding protein</fullName>
    </recommendedName>
</protein>
<keyword evidence="4" id="KW-1185">Reference proteome</keyword>
<evidence type="ECO:0008006" key="5">
    <source>
        <dbReference type="Google" id="ProtNLM"/>
    </source>
</evidence>
<evidence type="ECO:0000313" key="3">
    <source>
        <dbReference type="EMBL" id="GAA3893337.1"/>
    </source>
</evidence>
<evidence type="ECO:0000256" key="2">
    <source>
        <dbReference type="SAM" id="SignalP"/>
    </source>
</evidence>